<dbReference type="InterPro" id="IPR011990">
    <property type="entry name" value="TPR-like_helical_dom_sf"/>
</dbReference>
<dbReference type="Pfam" id="PF14559">
    <property type="entry name" value="TPR_19"/>
    <property type="match status" value="1"/>
</dbReference>
<keyword evidence="2" id="KW-0802">TPR repeat</keyword>
<dbReference type="AlphaFoldDB" id="A0A0W8G7C2"/>
<dbReference type="SUPFAM" id="SSF48452">
    <property type="entry name" value="TPR-like"/>
    <property type="match status" value="1"/>
</dbReference>
<comment type="caution">
    <text evidence="3">The sequence shown here is derived from an EMBL/GenBank/DDBJ whole genome shotgun (WGS) entry which is preliminary data.</text>
</comment>
<dbReference type="PANTHER" id="PTHR44943:SF8">
    <property type="entry name" value="TPR REPEAT-CONTAINING PROTEIN MJ0263"/>
    <property type="match status" value="1"/>
</dbReference>
<dbReference type="PANTHER" id="PTHR44943">
    <property type="entry name" value="CELLULOSE SYNTHASE OPERON PROTEIN C"/>
    <property type="match status" value="1"/>
</dbReference>
<gene>
    <name evidence="3" type="ORF">ASZ90_001177</name>
</gene>
<evidence type="ECO:0000313" key="3">
    <source>
        <dbReference type="EMBL" id="KUG28940.1"/>
    </source>
</evidence>
<dbReference type="EMBL" id="LNQE01000151">
    <property type="protein sequence ID" value="KUG28940.1"/>
    <property type="molecule type" value="Genomic_DNA"/>
</dbReference>
<evidence type="ECO:0000256" key="2">
    <source>
        <dbReference type="ARBA" id="ARBA00022803"/>
    </source>
</evidence>
<dbReference type="SMART" id="SM00028">
    <property type="entry name" value="TPR"/>
    <property type="match status" value="3"/>
</dbReference>
<dbReference type="Gene3D" id="1.25.40.10">
    <property type="entry name" value="Tetratricopeptide repeat domain"/>
    <property type="match status" value="2"/>
</dbReference>
<dbReference type="PROSITE" id="PS50005">
    <property type="entry name" value="TPR"/>
    <property type="match status" value="1"/>
</dbReference>
<protein>
    <submittedName>
        <fullName evidence="3">Tpr repeat-containing protein</fullName>
    </submittedName>
</protein>
<sequence>MPGYPAILGVYSLAMQTDVGIGDTAGKHQSTTYWYARQLDADRFEVQPLNVHHVPSGVKKELPAKDFLTQYVPEPRYYKLHTVPALESLAKKIEKGEQAFSMGDLDEAERQFVKALMIDDLNVKATYGVGKVASEKKDYVKLKKVLGTLLHLDEAFSQEYREQFNSFGITLRKNKNYDEALTFYGRALELNANDDHVHFNMARAYFEKNTVDDCLRHLNLALSIRPDFVEARKFLDYVMKRMGSAPA</sequence>
<proteinExistence type="predicted"/>
<name>A0A0W8G7C2_9ZZZZ</name>
<reference evidence="3" key="1">
    <citation type="journal article" date="2015" name="Proc. Natl. Acad. Sci. U.S.A.">
        <title>Networks of energetic and metabolic interactions define dynamics in microbial communities.</title>
        <authorList>
            <person name="Embree M."/>
            <person name="Liu J.K."/>
            <person name="Al-Bassam M.M."/>
            <person name="Zengler K."/>
        </authorList>
    </citation>
    <scope>NUCLEOTIDE SEQUENCE</scope>
</reference>
<dbReference type="InterPro" id="IPR051685">
    <property type="entry name" value="Ycf3/AcsC/BcsC/TPR_MFPF"/>
</dbReference>
<accession>A0A0W8G7C2</accession>
<dbReference type="InterPro" id="IPR019734">
    <property type="entry name" value="TPR_rpt"/>
</dbReference>
<evidence type="ECO:0000256" key="1">
    <source>
        <dbReference type="ARBA" id="ARBA00022737"/>
    </source>
</evidence>
<organism evidence="3">
    <name type="scientific">hydrocarbon metagenome</name>
    <dbReference type="NCBI Taxonomy" id="938273"/>
    <lineage>
        <taxon>unclassified sequences</taxon>
        <taxon>metagenomes</taxon>
        <taxon>ecological metagenomes</taxon>
    </lineage>
</organism>
<keyword evidence="1" id="KW-0677">Repeat</keyword>